<dbReference type="Proteomes" id="UP000033956">
    <property type="component" value="Unassembled WGS sequence"/>
</dbReference>
<name>A0A0M2HJJ7_9MICO</name>
<evidence type="ECO:0000256" key="1">
    <source>
        <dbReference type="SAM" id="MobiDB-lite"/>
    </source>
</evidence>
<evidence type="ECO:0000313" key="3">
    <source>
        <dbReference type="Proteomes" id="UP000033956"/>
    </source>
</evidence>
<evidence type="ECO:0000313" key="2">
    <source>
        <dbReference type="EMBL" id="KJL44533.1"/>
    </source>
</evidence>
<protein>
    <submittedName>
        <fullName evidence="2">Uncharacterized protein</fullName>
    </submittedName>
</protein>
<proteinExistence type="predicted"/>
<accession>A0A0M2HJJ7</accession>
<feature type="region of interest" description="Disordered" evidence="1">
    <location>
        <begin position="122"/>
        <end position="141"/>
    </location>
</feature>
<reference evidence="2 3" key="1">
    <citation type="submission" date="2015-02" db="EMBL/GenBank/DDBJ databases">
        <title>Draft genome sequences of ten Microbacterium spp. with emphasis on heavy metal contaminated environments.</title>
        <authorList>
            <person name="Corretto E."/>
        </authorList>
    </citation>
    <scope>NUCLEOTIDE SEQUENCE [LARGE SCALE GENOMIC DNA]</scope>
    <source>
        <strain evidence="2 3">DSM 12510</strain>
    </source>
</reference>
<comment type="caution">
    <text evidence="2">The sequence shown here is derived from an EMBL/GenBank/DDBJ whole genome shotgun (WGS) entry which is preliminary data.</text>
</comment>
<sequence length="248" mass="26479">MKTAESPGVPFEVESSVYHREDFRQGIDITQRKHSAEQSRAADRSLRSADHFHAPPGVDAVLARTVLAGHDADMSVDAKNVQRLHERLADLREQSLLADLVLSFALNDVEHDTRVVIRDSASTGRSDLGSEPASERLPCCSSKPGQSALATAHRNGGRRSVQAHYTVLSEASIRDSVQELHRAGEVVGSGNSILLTNDEYSPAGTRCVGVSHGPTLSLPRPNPGKRCPTLLCACAMRNGVSGSGGSRG</sequence>
<organism evidence="2 3">
    <name type="scientific">Microbacterium terrae</name>
    <dbReference type="NCBI Taxonomy" id="69369"/>
    <lineage>
        <taxon>Bacteria</taxon>
        <taxon>Bacillati</taxon>
        <taxon>Actinomycetota</taxon>
        <taxon>Actinomycetes</taxon>
        <taxon>Micrococcales</taxon>
        <taxon>Microbacteriaceae</taxon>
        <taxon>Microbacterium</taxon>
    </lineage>
</organism>
<dbReference type="EMBL" id="JYIZ01000031">
    <property type="protein sequence ID" value="KJL44533.1"/>
    <property type="molecule type" value="Genomic_DNA"/>
</dbReference>
<gene>
    <name evidence="2" type="ORF">RS81_00527</name>
</gene>
<dbReference type="AlphaFoldDB" id="A0A0M2HJJ7"/>
<keyword evidence="3" id="KW-1185">Reference proteome</keyword>